<feature type="domain" description="HAMP" evidence="10">
    <location>
        <begin position="337"/>
        <end position="389"/>
    </location>
</feature>
<keyword evidence="12" id="KW-1185">Reference proteome</keyword>
<dbReference type="CDD" id="cd06225">
    <property type="entry name" value="HAMP"/>
    <property type="match status" value="1"/>
</dbReference>
<comment type="similarity">
    <text evidence="4">Belongs to the methyl-accepting chemotaxis (MCP) protein family.</text>
</comment>
<dbReference type="Proteomes" id="UP000321764">
    <property type="component" value="Unassembled WGS sequence"/>
</dbReference>
<evidence type="ECO:0000256" key="5">
    <source>
        <dbReference type="PROSITE-ProRule" id="PRU00284"/>
    </source>
</evidence>
<name>A0A5C8Z7B4_9GAMM</name>
<keyword evidence="7" id="KW-1133">Transmembrane helix</keyword>
<evidence type="ECO:0000313" key="11">
    <source>
        <dbReference type="EMBL" id="TXR53985.1"/>
    </source>
</evidence>
<feature type="compositionally biased region" description="Polar residues" evidence="6">
    <location>
        <begin position="667"/>
        <end position="679"/>
    </location>
</feature>
<keyword evidence="2" id="KW-0997">Cell inner membrane</keyword>
<keyword evidence="3 5" id="KW-0807">Transducer</keyword>
<dbReference type="PROSITE" id="PS50111">
    <property type="entry name" value="CHEMOTAXIS_TRANSDUC_2"/>
    <property type="match status" value="1"/>
</dbReference>
<evidence type="ECO:0000256" key="6">
    <source>
        <dbReference type="SAM" id="MobiDB-lite"/>
    </source>
</evidence>
<evidence type="ECO:0000313" key="12">
    <source>
        <dbReference type="Proteomes" id="UP000321764"/>
    </source>
</evidence>
<comment type="subcellular location">
    <subcellularLocation>
        <location evidence="1">Cell inner membrane</location>
        <topology evidence="1">Multi-pass membrane protein</topology>
    </subcellularLocation>
</comment>
<dbReference type="InterPro" id="IPR003660">
    <property type="entry name" value="HAMP_dom"/>
</dbReference>
<dbReference type="GO" id="GO:0007165">
    <property type="term" value="P:signal transduction"/>
    <property type="evidence" value="ECO:0007669"/>
    <property type="project" value="UniProtKB-KW"/>
</dbReference>
<dbReference type="PROSITE" id="PS50192">
    <property type="entry name" value="T_SNARE"/>
    <property type="match status" value="1"/>
</dbReference>
<dbReference type="InterPro" id="IPR004089">
    <property type="entry name" value="MCPsignal_dom"/>
</dbReference>
<dbReference type="RefSeq" id="WP_147713384.1">
    <property type="nucleotide sequence ID" value="NZ_VKAD01000001.1"/>
</dbReference>
<dbReference type="CDD" id="cd11386">
    <property type="entry name" value="MCP_signal"/>
    <property type="match status" value="1"/>
</dbReference>
<evidence type="ECO:0000256" key="1">
    <source>
        <dbReference type="ARBA" id="ARBA00004429"/>
    </source>
</evidence>
<proteinExistence type="inferred from homology"/>
<feature type="domain" description="T-SNARE coiled-coil homology" evidence="9">
    <location>
        <begin position="581"/>
        <end position="643"/>
    </location>
</feature>
<dbReference type="SMART" id="SM00304">
    <property type="entry name" value="HAMP"/>
    <property type="match status" value="1"/>
</dbReference>
<dbReference type="PROSITE" id="PS50885">
    <property type="entry name" value="HAMP"/>
    <property type="match status" value="1"/>
</dbReference>
<dbReference type="SMART" id="SM00283">
    <property type="entry name" value="MA"/>
    <property type="match status" value="1"/>
</dbReference>
<keyword evidence="2" id="KW-1003">Cell membrane</keyword>
<evidence type="ECO:0000256" key="4">
    <source>
        <dbReference type="ARBA" id="ARBA00029447"/>
    </source>
</evidence>
<evidence type="ECO:0000259" key="9">
    <source>
        <dbReference type="PROSITE" id="PS50192"/>
    </source>
</evidence>
<comment type="caution">
    <text evidence="11">The sequence shown here is derived from an EMBL/GenBank/DDBJ whole genome shotgun (WGS) entry which is preliminary data.</text>
</comment>
<evidence type="ECO:0000259" key="10">
    <source>
        <dbReference type="PROSITE" id="PS50885"/>
    </source>
</evidence>
<dbReference type="SUPFAM" id="SSF58104">
    <property type="entry name" value="Methyl-accepting chemotaxis protein (MCP) signaling domain"/>
    <property type="match status" value="1"/>
</dbReference>
<evidence type="ECO:0000256" key="7">
    <source>
        <dbReference type="SAM" id="Phobius"/>
    </source>
</evidence>
<dbReference type="InterPro" id="IPR000727">
    <property type="entry name" value="T_SNARE_dom"/>
</dbReference>
<evidence type="ECO:0000256" key="2">
    <source>
        <dbReference type="ARBA" id="ARBA00022519"/>
    </source>
</evidence>
<dbReference type="PANTHER" id="PTHR32089">
    <property type="entry name" value="METHYL-ACCEPTING CHEMOTAXIS PROTEIN MCPB"/>
    <property type="match status" value="1"/>
</dbReference>
<keyword evidence="7" id="KW-0812">Transmembrane</keyword>
<dbReference type="Pfam" id="PF00015">
    <property type="entry name" value="MCPsignal"/>
    <property type="match status" value="1"/>
</dbReference>
<accession>A0A5C8Z7B4</accession>
<dbReference type="Pfam" id="PF00672">
    <property type="entry name" value="HAMP"/>
    <property type="match status" value="1"/>
</dbReference>
<sequence>MNLSVVARIRLGFFAIIALVIAISTTAYLSQTQMSSKLDLTANKLTHLLDEANSVLVDLQLANQSMLLHANTQLPADRKLLRDNYTAAKADYLNAAAELTEDLTDYPQLQQEMIDVDSAASKMFEQSEKHLELHDNRITANEKSITELNNFLDVWSFFEDDLSYIAESAEAEGISNVTASAETALNHSLAAVELLKNTPTLVTSAQAKTYVEQLSELHGAFVDELSVIISAMPDYAIDLEYYRDDFNRAINEPLGAFQQRLAYLEYNEQSIVIFKAAAEQMAQMTTALNNIVAGVRDISNRTFQQSNASVQTSLLVTLVMAGISISLALVIATSVVASIRKPLADIVQSLKALADGDLTKPIKKKYGSELGMVANSINSLIEKLGALITRVQEAAATISDVSSQNYEMSNRTNASVSKQREQAASVAAAVTEMESAVNEVATHANEASTEVATITDQAESNMAAMAKNLEFVSQLKHSLDDASDIIKQLSDQSLHIGDILNVIQEIAEQTNLLALNAAIEAARAGEQGRGFAVVADEVRTLATRTQQSATEIREMIDSLQSKAKQAVTIVESNQSHADQSLSQTKETNETLQQMLQGLAAINDMSRSIAAASEEQSSVAKEVAESVVNISDMTENIADSAERAASNSQSLNQLSNTQSELVSQFIVSSQASELPQTSEPTEALQARGDQGDLETEDDPKPALAN</sequence>
<feature type="region of interest" description="Disordered" evidence="6">
    <location>
        <begin position="667"/>
        <end position="704"/>
    </location>
</feature>
<protein>
    <submittedName>
        <fullName evidence="11">Methyl-accepting chemotaxis protein</fullName>
    </submittedName>
</protein>
<dbReference type="AlphaFoldDB" id="A0A5C8Z7B4"/>
<reference evidence="11 12" key="1">
    <citation type="submission" date="2019-07" db="EMBL/GenBank/DDBJ databases">
        <title>Reinekea sp. strain SSH23 genome sequencing and assembly.</title>
        <authorList>
            <person name="Kim I."/>
        </authorList>
    </citation>
    <scope>NUCLEOTIDE SEQUENCE [LARGE SCALE GENOMIC DNA]</scope>
    <source>
        <strain evidence="11 12">SSH23</strain>
    </source>
</reference>
<keyword evidence="7" id="KW-0472">Membrane</keyword>
<dbReference type="Gene3D" id="1.10.287.950">
    <property type="entry name" value="Methyl-accepting chemotaxis protein"/>
    <property type="match status" value="1"/>
</dbReference>
<dbReference type="GO" id="GO:0005886">
    <property type="term" value="C:plasma membrane"/>
    <property type="evidence" value="ECO:0007669"/>
    <property type="project" value="UniProtKB-SubCell"/>
</dbReference>
<dbReference type="EMBL" id="VKAD01000001">
    <property type="protein sequence ID" value="TXR53985.1"/>
    <property type="molecule type" value="Genomic_DNA"/>
</dbReference>
<organism evidence="11 12">
    <name type="scientific">Reinekea thalattae</name>
    <dbReference type="NCBI Taxonomy" id="2593301"/>
    <lineage>
        <taxon>Bacteria</taxon>
        <taxon>Pseudomonadati</taxon>
        <taxon>Pseudomonadota</taxon>
        <taxon>Gammaproteobacteria</taxon>
        <taxon>Oceanospirillales</taxon>
        <taxon>Saccharospirillaceae</taxon>
        <taxon>Reinekea</taxon>
    </lineage>
</organism>
<dbReference type="FunFam" id="1.10.287.950:FF:000001">
    <property type="entry name" value="Methyl-accepting chemotaxis sensory transducer"/>
    <property type="match status" value="1"/>
</dbReference>
<evidence type="ECO:0000259" key="8">
    <source>
        <dbReference type="PROSITE" id="PS50111"/>
    </source>
</evidence>
<evidence type="ECO:0000256" key="3">
    <source>
        <dbReference type="ARBA" id="ARBA00023224"/>
    </source>
</evidence>
<feature type="transmembrane region" description="Helical" evidence="7">
    <location>
        <begin position="12"/>
        <end position="30"/>
    </location>
</feature>
<dbReference type="PANTHER" id="PTHR32089:SF70">
    <property type="entry name" value="ENERGY TAXIS MODULATING METHYL ACCEPTING SENSORY TRANSDUCER"/>
    <property type="match status" value="1"/>
</dbReference>
<dbReference type="OrthoDB" id="5693655at2"/>
<feature type="domain" description="Methyl-accepting transducer" evidence="8">
    <location>
        <begin position="394"/>
        <end position="630"/>
    </location>
</feature>
<gene>
    <name evidence="11" type="ORF">FME95_05395</name>
</gene>
<dbReference type="GO" id="GO:0006935">
    <property type="term" value="P:chemotaxis"/>
    <property type="evidence" value="ECO:0007669"/>
    <property type="project" value="UniProtKB-ARBA"/>
</dbReference>